<evidence type="ECO:0000313" key="1">
    <source>
        <dbReference type="EMBL" id="KAK6542061.1"/>
    </source>
</evidence>
<proteinExistence type="predicted"/>
<evidence type="ECO:0000313" key="2">
    <source>
        <dbReference type="Proteomes" id="UP001365542"/>
    </source>
</evidence>
<protein>
    <submittedName>
        <fullName evidence="1">Uncharacterized protein</fullName>
    </submittedName>
</protein>
<sequence length="240" mass="28261">MYDSDSSGDGFLRKIRRYSGPTLRDDGRNFNYWLVSIQNHLFFREADTGHRLGAFLEEDSPAKPEGMPGEAEASIIERQQNWEAARAFAKATVLNHISPKNKLWIYDGNFSPFECVEILRRNFEGSNRSYVQALENKAKRWEVRSKRGSSYTSTEKYFDVLDRIMLQRFEAVGEFDGYLILRYAMGAFLASEFDDLKQYTRMFYCLYKDNTEEFTFRKFKNFLRRALGFEDTLKSLRSFE</sequence>
<reference evidence="1 2" key="1">
    <citation type="submission" date="2019-10" db="EMBL/GenBank/DDBJ databases">
        <authorList>
            <person name="Palmer J.M."/>
        </authorList>
    </citation>
    <scope>NUCLEOTIDE SEQUENCE [LARGE SCALE GENOMIC DNA]</scope>
    <source>
        <strain evidence="1 2">TWF694</strain>
    </source>
</reference>
<accession>A0AAV9XKK4</accession>
<name>A0AAV9XKK4_9PEZI</name>
<dbReference type="AlphaFoldDB" id="A0AAV9XKK4"/>
<dbReference type="EMBL" id="JAVHJO010000003">
    <property type="protein sequence ID" value="KAK6542061.1"/>
    <property type="molecule type" value="Genomic_DNA"/>
</dbReference>
<keyword evidence="2" id="KW-1185">Reference proteome</keyword>
<organism evidence="1 2">
    <name type="scientific">Orbilia ellipsospora</name>
    <dbReference type="NCBI Taxonomy" id="2528407"/>
    <lineage>
        <taxon>Eukaryota</taxon>
        <taxon>Fungi</taxon>
        <taxon>Dikarya</taxon>
        <taxon>Ascomycota</taxon>
        <taxon>Pezizomycotina</taxon>
        <taxon>Orbiliomycetes</taxon>
        <taxon>Orbiliales</taxon>
        <taxon>Orbiliaceae</taxon>
        <taxon>Orbilia</taxon>
    </lineage>
</organism>
<dbReference type="Proteomes" id="UP001365542">
    <property type="component" value="Unassembled WGS sequence"/>
</dbReference>
<comment type="caution">
    <text evidence="1">The sequence shown here is derived from an EMBL/GenBank/DDBJ whole genome shotgun (WGS) entry which is preliminary data.</text>
</comment>
<gene>
    <name evidence="1" type="ORF">TWF694_007832</name>
</gene>